<dbReference type="Proteomes" id="UP000078200">
    <property type="component" value="Unassembled WGS sequence"/>
</dbReference>
<sequence length="135" mass="15249">MFYTNFIGANKFTTDAVIYYTNAVLYSILLVTYYTILLVSYHSSTILYYSILVLQCTTVYISTILYYIILILSCTILYHTGSSDTDKQVFGSVQKSDSSVYNGSNNGLQNYASILYSKSFLFGGYGQSRLDLQQL</sequence>
<proteinExistence type="predicted"/>
<organism evidence="2 3">
    <name type="scientific">Glossina austeni</name>
    <name type="common">Savannah tsetse fly</name>
    <dbReference type="NCBI Taxonomy" id="7395"/>
    <lineage>
        <taxon>Eukaryota</taxon>
        <taxon>Metazoa</taxon>
        <taxon>Ecdysozoa</taxon>
        <taxon>Arthropoda</taxon>
        <taxon>Hexapoda</taxon>
        <taxon>Insecta</taxon>
        <taxon>Pterygota</taxon>
        <taxon>Neoptera</taxon>
        <taxon>Endopterygota</taxon>
        <taxon>Diptera</taxon>
        <taxon>Brachycera</taxon>
        <taxon>Muscomorpha</taxon>
        <taxon>Hippoboscoidea</taxon>
        <taxon>Glossinidae</taxon>
        <taxon>Glossina</taxon>
    </lineage>
</organism>
<accession>A0A1A9UDT9</accession>
<keyword evidence="3" id="KW-1185">Reference proteome</keyword>
<keyword evidence="1" id="KW-1133">Transmembrane helix</keyword>
<evidence type="ECO:0000313" key="2">
    <source>
        <dbReference type="EnsemblMetazoa" id="GAUT001190-PA"/>
    </source>
</evidence>
<keyword evidence="1" id="KW-0812">Transmembrane</keyword>
<dbReference type="VEuPathDB" id="VectorBase:GAUT001190"/>
<protein>
    <submittedName>
        <fullName evidence="2">Uncharacterized protein</fullName>
    </submittedName>
</protein>
<reference evidence="2" key="1">
    <citation type="submission" date="2020-05" db="UniProtKB">
        <authorList>
            <consortium name="EnsemblMetazoa"/>
        </authorList>
    </citation>
    <scope>IDENTIFICATION</scope>
    <source>
        <strain evidence="2">TTRI</strain>
    </source>
</reference>
<evidence type="ECO:0000256" key="1">
    <source>
        <dbReference type="SAM" id="Phobius"/>
    </source>
</evidence>
<name>A0A1A9UDT9_GLOAU</name>
<evidence type="ECO:0000313" key="3">
    <source>
        <dbReference type="Proteomes" id="UP000078200"/>
    </source>
</evidence>
<feature type="transmembrane region" description="Helical" evidence="1">
    <location>
        <begin position="17"/>
        <end position="39"/>
    </location>
</feature>
<feature type="transmembrane region" description="Helical" evidence="1">
    <location>
        <begin position="46"/>
        <end position="69"/>
    </location>
</feature>
<dbReference type="AlphaFoldDB" id="A0A1A9UDT9"/>
<keyword evidence="1" id="KW-0472">Membrane</keyword>
<dbReference type="EnsemblMetazoa" id="GAUT001190-RA">
    <property type="protein sequence ID" value="GAUT001190-PA"/>
    <property type="gene ID" value="GAUT001190"/>
</dbReference>